<gene>
    <name evidence="4" type="ORF">X975_09078</name>
</gene>
<feature type="domain" description="DNA helicase Pif1-like DEAD-box helicase" evidence="2">
    <location>
        <begin position="1"/>
        <end position="75"/>
    </location>
</feature>
<dbReference type="PANTHER" id="PTHR10492">
    <property type="match status" value="1"/>
</dbReference>
<keyword evidence="5" id="KW-1185">Reference proteome</keyword>
<dbReference type="Proteomes" id="UP000054359">
    <property type="component" value="Unassembled WGS sequence"/>
</dbReference>
<proteinExistence type="inferred from homology"/>
<comment type="catalytic activity">
    <reaction evidence="1">
        <text>ATP + H2O = ADP + phosphate + H(+)</text>
        <dbReference type="Rhea" id="RHEA:13065"/>
        <dbReference type="ChEBI" id="CHEBI:15377"/>
        <dbReference type="ChEBI" id="CHEBI:15378"/>
        <dbReference type="ChEBI" id="CHEBI:30616"/>
        <dbReference type="ChEBI" id="CHEBI:43474"/>
        <dbReference type="ChEBI" id="CHEBI:456216"/>
        <dbReference type="EC" id="5.6.2.3"/>
    </reaction>
</comment>
<feature type="non-terminal residue" evidence="4">
    <location>
        <position position="246"/>
    </location>
</feature>
<keyword evidence="1" id="KW-0347">Helicase</keyword>
<keyword evidence="1" id="KW-0233">DNA recombination</keyword>
<dbReference type="GO" id="GO:0016887">
    <property type="term" value="F:ATP hydrolysis activity"/>
    <property type="evidence" value="ECO:0007669"/>
    <property type="project" value="RHEA"/>
</dbReference>
<dbReference type="Pfam" id="PF21530">
    <property type="entry name" value="Pif1_2B_dom"/>
    <property type="match status" value="1"/>
</dbReference>
<comment type="similarity">
    <text evidence="1">Belongs to the helicase family.</text>
</comment>
<dbReference type="STRING" id="407821.A0A087SWC3"/>
<comment type="cofactor">
    <cofactor evidence="1">
        <name>Mg(2+)</name>
        <dbReference type="ChEBI" id="CHEBI:18420"/>
    </cofactor>
</comment>
<dbReference type="EC" id="5.6.2.3" evidence="1"/>
<dbReference type="GO" id="GO:0006310">
    <property type="term" value="P:DNA recombination"/>
    <property type="evidence" value="ECO:0007669"/>
    <property type="project" value="UniProtKB-KW"/>
</dbReference>
<dbReference type="Pfam" id="PF05970">
    <property type="entry name" value="PIF1"/>
    <property type="match status" value="1"/>
</dbReference>
<evidence type="ECO:0000259" key="2">
    <source>
        <dbReference type="Pfam" id="PF05970"/>
    </source>
</evidence>
<keyword evidence="1" id="KW-0378">Hydrolase</keyword>
<organism evidence="4 5">
    <name type="scientific">Stegodyphus mimosarum</name>
    <name type="common">African social velvet spider</name>
    <dbReference type="NCBI Taxonomy" id="407821"/>
    <lineage>
        <taxon>Eukaryota</taxon>
        <taxon>Metazoa</taxon>
        <taxon>Ecdysozoa</taxon>
        <taxon>Arthropoda</taxon>
        <taxon>Chelicerata</taxon>
        <taxon>Arachnida</taxon>
        <taxon>Araneae</taxon>
        <taxon>Araneomorphae</taxon>
        <taxon>Entelegynae</taxon>
        <taxon>Eresoidea</taxon>
        <taxon>Eresidae</taxon>
        <taxon>Stegodyphus</taxon>
    </lineage>
</organism>
<evidence type="ECO:0000256" key="1">
    <source>
        <dbReference type="RuleBase" id="RU363044"/>
    </source>
</evidence>
<dbReference type="OMA" id="FASMELV"/>
<feature type="domain" description="DNA helicase Pif1-like 2B" evidence="3">
    <location>
        <begin position="163"/>
        <end position="208"/>
    </location>
</feature>
<dbReference type="EMBL" id="KK112244">
    <property type="protein sequence ID" value="KFM57162.1"/>
    <property type="molecule type" value="Genomic_DNA"/>
</dbReference>
<dbReference type="InterPro" id="IPR049163">
    <property type="entry name" value="Pif1-like_2B_dom"/>
</dbReference>
<evidence type="ECO:0000313" key="5">
    <source>
        <dbReference type="Proteomes" id="UP000054359"/>
    </source>
</evidence>
<reference evidence="4 5" key="1">
    <citation type="submission" date="2013-11" db="EMBL/GenBank/DDBJ databases">
        <title>Genome sequencing of Stegodyphus mimosarum.</title>
        <authorList>
            <person name="Bechsgaard J."/>
        </authorList>
    </citation>
    <scope>NUCLEOTIDE SEQUENCE [LARGE SCALE GENOMIC DNA]</scope>
</reference>
<evidence type="ECO:0000259" key="3">
    <source>
        <dbReference type="Pfam" id="PF21530"/>
    </source>
</evidence>
<keyword evidence="1" id="KW-0227">DNA damage</keyword>
<dbReference type="GO" id="GO:0005524">
    <property type="term" value="F:ATP binding"/>
    <property type="evidence" value="ECO:0007669"/>
    <property type="project" value="UniProtKB-KW"/>
</dbReference>
<keyword evidence="1" id="KW-0547">Nucleotide-binding</keyword>
<keyword evidence="1" id="KW-0234">DNA repair</keyword>
<dbReference type="InterPro" id="IPR010285">
    <property type="entry name" value="DNA_helicase_pif1-like_DEAD"/>
</dbReference>
<protein>
    <recommendedName>
        <fullName evidence="1">ATP-dependent DNA helicase</fullName>
        <ecNumber evidence="1">5.6.2.3</ecNumber>
    </recommendedName>
</protein>
<dbReference type="OrthoDB" id="6435481at2759"/>
<dbReference type="PANTHER" id="PTHR10492:SF57">
    <property type="entry name" value="ATP-DEPENDENT DNA HELICASE"/>
    <property type="match status" value="1"/>
</dbReference>
<evidence type="ECO:0000313" key="4">
    <source>
        <dbReference type="EMBL" id="KFM57162.1"/>
    </source>
</evidence>
<accession>A0A087SWC3</accession>
<sequence>MVVLLAGDFRQALPVIQRGTPTDESKACLKSSSLCVKVEKFSLKTIMRVHLHNDVDSRNYAETLLKIGHGCLDADAEGSILLSEEFCKLVENDVEFIAKIYQHLQQNLNSDHWLCARAILASRDEIVNKINIDILKEVQGEVKEYLSMDAIMNTEQSTSYPTEFLNSLELSGVPSLKLQLKLNVPAMLMRNIDTPELYNETKLRIIQLGQNIIGANILTDKQLLNSSMVFFDCIGFVNNEAPTTGY</sequence>
<name>A0A087SWC3_STEMI</name>
<dbReference type="GO" id="GO:0043139">
    <property type="term" value="F:5'-3' DNA helicase activity"/>
    <property type="evidence" value="ECO:0007669"/>
    <property type="project" value="UniProtKB-EC"/>
</dbReference>
<dbReference type="AlphaFoldDB" id="A0A087SWC3"/>
<dbReference type="GO" id="GO:0006281">
    <property type="term" value="P:DNA repair"/>
    <property type="evidence" value="ECO:0007669"/>
    <property type="project" value="UniProtKB-KW"/>
</dbReference>
<keyword evidence="1" id="KW-0067">ATP-binding</keyword>
<dbReference type="GO" id="GO:0000723">
    <property type="term" value="P:telomere maintenance"/>
    <property type="evidence" value="ECO:0007669"/>
    <property type="project" value="InterPro"/>
</dbReference>